<evidence type="ECO:0000313" key="3">
    <source>
        <dbReference type="Proteomes" id="UP000603141"/>
    </source>
</evidence>
<accession>A0A934VVY0</accession>
<protein>
    <submittedName>
        <fullName evidence="2">Tryptophan 7-halogenase</fullName>
    </submittedName>
</protein>
<dbReference type="SUPFAM" id="SSF51905">
    <property type="entry name" value="FAD/NAD(P)-binding domain"/>
    <property type="match status" value="1"/>
</dbReference>
<dbReference type="Pfam" id="PF01494">
    <property type="entry name" value="FAD_binding_3"/>
    <property type="match status" value="1"/>
</dbReference>
<organism evidence="2 3">
    <name type="scientific">Luteolibacter pohnpeiensis</name>
    <dbReference type="NCBI Taxonomy" id="454153"/>
    <lineage>
        <taxon>Bacteria</taxon>
        <taxon>Pseudomonadati</taxon>
        <taxon>Verrucomicrobiota</taxon>
        <taxon>Verrucomicrobiia</taxon>
        <taxon>Verrucomicrobiales</taxon>
        <taxon>Verrucomicrobiaceae</taxon>
        <taxon>Luteolibacter</taxon>
    </lineage>
</organism>
<dbReference type="InterPro" id="IPR002938">
    <property type="entry name" value="FAD-bd"/>
</dbReference>
<dbReference type="EMBL" id="JAENIJ010000013">
    <property type="protein sequence ID" value="MBK1882695.1"/>
    <property type="molecule type" value="Genomic_DNA"/>
</dbReference>
<feature type="domain" description="FAD-binding" evidence="1">
    <location>
        <begin position="10"/>
        <end position="350"/>
    </location>
</feature>
<keyword evidence="3" id="KW-1185">Reference proteome</keyword>
<dbReference type="GO" id="GO:0071949">
    <property type="term" value="F:FAD binding"/>
    <property type="evidence" value="ECO:0007669"/>
    <property type="project" value="InterPro"/>
</dbReference>
<reference evidence="2" key="1">
    <citation type="submission" date="2021-01" db="EMBL/GenBank/DDBJ databases">
        <title>Modified the classification status of verrucomicrobia.</title>
        <authorList>
            <person name="Feng X."/>
        </authorList>
    </citation>
    <scope>NUCLEOTIDE SEQUENCE</scope>
    <source>
        <strain evidence="2">KCTC 22041</strain>
    </source>
</reference>
<proteinExistence type="predicted"/>
<sequence>MSASGNVRDWDVIVIGGGPAGSSAATTLAQSGRKVLVLEKEKFPRFHIGESLLPYNRRIFEELGVWDKISQAGFMTKRGAQFWMGNATRHNRLDFSAGSFTEFSESLQVERAKFDQILLDHAREAGAEVREQSTVIAHEVGSDQAKVRYRDAAGNAAEVCAKFLIDASGLGNFSANRESVREYYSGHKKLAIFGHFSGVQMPEGKEKGDILIVRCKNSWFWLIPLSDDRTSVGLVVDAADFKASGKSPREVFDETVAATRAVKRRFGAAEMEGELRVATDFSYRNTRLVSPRVIRVGDASGFIDPVFSSGVLLAMESGRQGAQVIDRALHGNRAMTSAMKRYEKDNRRRIAIYWQFIEKFYELHFTQLFFQPYNRYRMVCAINAVLAGRTELSFSVWWRLRVFFFLAWLNKHVPVAKRIEVN</sequence>
<dbReference type="RefSeq" id="WP_200270092.1">
    <property type="nucleotide sequence ID" value="NZ_JAENIJ010000013.1"/>
</dbReference>
<dbReference type="PANTHER" id="PTHR43747">
    <property type="entry name" value="FAD-BINDING PROTEIN"/>
    <property type="match status" value="1"/>
</dbReference>
<evidence type="ECO:0000313" key="2">
    <source>
        <dbReference type="EMBL" id="MBK1882695.1"/>
    </source>
</evidence>
<gene>
    <name evidence="2" type="ORF">JIN85_09720</name>
</gene>
<dbReference type="Gene3D" id="3.50.50.60">
    <property type="entry name" value="FAD/NAD(P)-binding domain"/>
    <property type="match status" value="1"/>
</dbReference>
<dbReference type="InterPro" id="IPR050816">
    <property type="entry name" value="Flavin-dep_Halogenase_NPB"/>
</dbReference>
<dbReference type="Proteomes" id="UP000603141">
    <property type="component" value="Unassembled WGS sequence"/>
</dbReference>
<dbReference type="InterPro" id="IPR036188">
    <property type="entry name" value="FAD/NAD-bd_sf"/>
</dbReference>
<evidence type="ECO:0000259" key="1">
    <source>
        <dbReference type="Pfam" id="PF01494"/>
    </source>
</evidence>
<dbReference type="AlphaFoldDB" id="A0A934VVY0"/>
<dbReference type="PRINTS" id="PR00420">
    <property type="entry name" value="RNGMNOXGNASE"/>
</dbReference>
<comment type="caution">
    <text evidence="2">The sequence shown here is derived from an EMBL/GenBank/DDBJ whole genome shotgun (WGS) entry which is preliminary data.</text>
</comment>
<dbReference type="PANTHER" id="PTHR43747:SF1">
    <property type="entry name" value="SLR1998 PROTEIN"/>
    <property type="match status" value="1"/>
</dbReference>
<name>A0A934VVY0_9BACT</name>